<dbReference type="EMBL" id="ATBP01000987">
    <property type="protein sequence ID" value="ETR68347.1"/>
    <property type="molecule type" value="Genomic_DNA"/>
</dbReference>
<reference evidence="2" key="1">
    <citation type="submission" date="2012-11" db="EMBL/GenBank/DDBJ databases">
        <authorList>
            <person name="Lucero-Rivera Y.E."/>
            <person name="Tovar-Ramirez D."/>
        </authorList>
    </citation>
    <scope>NUCLEOTIDE SEQUENCE [LARGE SCALE GENOMIC DNA]</scope>
    <source>
        <strain evidence="2">Araruama</strain>
    </source>
</reference>
<name>A0A1V1P0G4_9BACT</name>
<organism evidence="1 2">
    <name type="scientific">Candidatus Magnetoglobus multicellularis str. Araruama</name>
    <dbReference type="NCBI Taxonomy" id="890399"/>
    <lineage>
        <taxon>Bacteria</taxon>
        <taxon>Pseudomonadati</taxon>
        <taxon>Thermodesulfobacteriota</taxon>
        <taxon>Desulfobacteria</taxon>
        <taxon>Desulfobacterales</taxon>
        <taxon>Desulfobacteraceae</taxon>
        <taxon>Candidatus Magnetoglobus</taxon>
    </lineage>
</organism>
<dbReference type="AlphaFoldDB" id="A0A1V1P0G4"/>
<protein>
    <submittedName>
        <fullName evidence="1">Uncharacterized protein</fullName>
    </submittedName>
</protein>
<proteinExistence type="predicted"/>
<accession>A0A1V1P0G4</accession>
<comment type="caution">
    <text evidence="1">The sequence shown here is derived from an EMBL/GenBank/DDBJ whole genome shotgun (WGS) entry which is preliminary data.</text>
</comment>
<sequence length="299" mass="35663">MQRFIYNTHHIKEQFIHRYRHYKDQVDIIFNRLINTLENNTPEDWRFTESPSSRFFIIDLETSAKFLGLSYRHGEQTPNIVKQIEDNCHQPEILYRQLDSFVKRYIDEVKKPDLPVVHVIKTVYGKKNAEIGEEKRLFKEVQQNLFHIIPLKAKKIASRPNALIKEDGSLWVRQYLNWIGMEKGSKEYYLFQPLTSSGIDKNQFSICQFTENGDIKMFPVKKMSCDMPSVSDIKSEIFEANGVSNNIRAENYWHVPTYLDRRYIDLEFQARKKALNQTKDIVQYHFIKQIIEDARKRIY</sequence>
<evidence type="ECO:0000313" key="1">
    <source>
        <dbReference type="EMBL" id="ETR68347.1"/>
    </source>
</evidence>
<dbReference type="Proteomes" id="UP000189670">
    <property type="component" value="Unassembled WGS sequence"/>
</dbReference>
<gene>
    <name evidence="1" type="ORF">OMM_04619</name>
</gene>
<evidence type="ECO:0000313" key="2">
    <source>
        <dbReference type="Proteomes" id="UP000189670"/>
    </source>
</evidence>